<feature type="transmembrane region" description="Helical" evidence="9">
    <location>
        <begin position="364"/>
        <end position="384"/>
    </location>
</feature>
<evidence type="ECO:0000256" key="8">
    <source>
        <dbReference type="ARBA" id="ARBA00031512"/>
    </source>
</evidence>
<dbReference type="STRING" id="1850252.LPB136_12110"/>
<accession>A0A1L3JLQ7</accession>
<sequence>MNAISKLLYILLIVGTIYWSFSALKPNISTAQKLEKTTGFSIENALSHLKEISKESHFPGTKAHKEVQNYLASELKKLGLQTEIQTQVAFRAKWFVGTTTENVIAKIKGTEEGKALLLLSHYDSNPHSAIGSSDAGSGVVTILEAVRAFLAKNKQPKNDIIILLSDAEEIGLLGAQAFVDFHPWTKNIGLVLNFEARGSGGPSYMLMETNGKNSKLLTEFKKAKPNFTAANSLMYSIYKMLPNDTDLTVFREDANINGFNFAFIGDHFDYHTAQDNYERLDRESLIQQADYLMATLPYFANSDLSNLDSDKDLVYVNFPFLTLLTYPFSWVLPMLCIALGIFIILIFFGISYGKLTSKGIFKGFIPFLSSLVVAPLIAFSLWKLLLLIHPHYKDMLHGFTYNGYQYIIAFAMLTFWILFKIYNYFFKDISQADLLIAPITFWLLINGLVYQYLQGAAFFIIPVFIALLILAALVFMDVRKKSKPVLFALLSIPTIYMFAPLVKMFPVGLGLKMLFISALFIVLLFGLMVPVFYQQKKKNNLQRSFGFLAILFFGVATFNSAFSVDNKRPNSLVYFQNEETKMAYFGTYNTTFDNYISQKLGDNYSEGNIKNSITSSKYGSTFKYHTRTDNKQIKSSKISMNSDTIFNGKRNVDFTIKPQRNITKIEISSTNGSIIDSLFVNNVLTKDRDKAKAKNGTFLIYYFANQDKELNLKFQVEEGQNLEFILNEVSNDLLSNSAFKITPRDSIMMPMPFVTNDAIITSKKLSL</sequence>
<dbReference type="GO" id="GO:0008235">
    <property type="term" value="F:metalloexopeptidase activity"/>
    <property type="evidence" value="ECO:0007669"/>
    <property type="project" value="InterPro"/>
</dbReference>
<feature type="transmembrane region" description="Helical" evidence="9">
    <location>
        <begin position="485"/>
        <end position="502"/>
    </location>
</feature>
<evidence type="ECO:0000256" key="7">
    <source>
        <dbReference type="ARBA" id="ARBA00023180"/>
    </source>
</evidence>
<evidence type="ECO:0000256" key="3">
    <source>
        <dbReference type="ARBA" id="ARBA00010918"/>
    </source>
</evidence>
<keyword evidence="6 9" id="KW-1133">Transmembrane helix</keyword>
<dbReference type="Pfam" id="PF04389">
    <property type="entry name" value="Peptidase_M28"/>
    <property type="match status" value="1"/>
</dbReference>
<dbReference type="SUPFAM" id="SSF53187">
    <property type="entry name" value="Zn-dependent exopeptidases"/>
    <property type="match status" value="1"/>
</dbReference>
<feature type="domain" description="Peptidase M28" evidence="10">
    <location>
        <begin position="102"/>
        <end position="293"/>
    </location>
</feature>
<feature type="transmembrane region" description="Helical" evidence="9">
    <location>
        <begin position="545"/>
        <end position="564"/>
    </location>
</feature>
<evidence type="ECO:0000313" key="12">
    <source>
        <dbReference type="Proteomes" id="UP000181898"/>
    </source>
</evidence>
<dbReference type="InterPro" id="IPR007484">
    <property type="entry name" value="Peptidase_M28"/>
</dbReference>
<reference evidence="11 12" key="1">
    <citation type="submission" date="2016-11" db="EMBL/GenBank/DDBJ databases">
        <title>Tenacibaculum sp. LPB0136, isolated from marine environment.</title>
        <authorList>
            <person name="Kim E."/>
            <person name="Yi H."/>
        </authorList>
    </citation>
    <scope>NUCLEOTIDE SEQUENCE [LARGE SCALE GENOMIC DNA]</scope>
    <source>
        <strain evidence="11 12">LPB0136</strain>
    </source>
</reference>
<feature type="transmembrane region" description="Helical" evidence="9">
    <location>
        <begin position="514"/>
        <end position="533"/>
    </location>
</feature>
<name>A0A1L3JLQ7_9FLAO</name>
<dbReference type="GO" id="GO:0005774">
    <property type="term" value="C:vacuolar membrane"/>
    <property type="evidence" value="ECO:0007669"/>
    <property type="project" value="UniProtKB-SubCell"/>
</dbReference>
<evidence type="ECO:0000259" key="10">
    <source>
        <dbReference type="Pfam" id="PF04389"/>
    </source>
</evidence>
<feature type="transmembrane region" description="Helical" evidence="9">
    <location>
        <begin position="459"/>
        <end position="478"/>
    </location>
</feature>
<protein>
    <recommendedName>
        <fullName evidence="4">Vacuolar membrane protease</fullName>
    </recommendedName>
    <alternativeName>
        <fullName evidence="8">FXNA-related family protease 1</fullName>
    </alternativeName>
</protein>
<feature type="transmembrane region" description="Helical" evidence="9">
    <location>
        <begin position="434"/>
        <end position="453"/>
    </location>
</feature>
<evidence type="ECO:0000256" key="2">
    <source>
        <dbReference type="ARBA" id="ARBA00004128"/>
    </source>
</evidence>
<dbReference type="KEGG" id="ten:LPB136_12110"/>
<dbReference type="PANTHER" id="PTHR12147:SF58">
    <property type="entry name" value="VACUOLAR MEMBRANE PROTEASE"/>
    <property type="match status" value="1"/>
</dbReference>
<dbReference type="AlphaFoldDB" id="A0A1L3JLQ7"/>
<dbReference type="InterPro" id="IPR045175">
    <property type="entry name" value="M28_fam"/>
</dbReference>
<evidence type="ECO:0000256" key="4">
    <source>
        <dbReference type="ARBA" id="ARBA00017435"/>
    </source>
</evidence>
<gene>
    <name evidence="11" type="ORF">LPB136_12110</name>
</gene>
<feature type="transmembrane region" description="Helical" evidence="9">
    <location>
        <begin position="330"/>
        <end position="352"/>
    </location>
</feature>
<evidence type="ECO:0000256" key="6">
    <source>
        <dbReference type="ARBA" id="ARBA00022989"/>
    </source>
</evidence>
<dbReference type="PANTHER" id="PTHR12147">
    <property type="entry name" value="METALLOPEPTIDASE M28 FAMILY MEMBER"/>
    <property type="match status" value="1"/>
</dbReference>
<dbReference type="OrthoDB" id="9778250at2"/>
<keyword evidence="5" id="KW-0926">Vacuole</keyword>
<organism evidence="11 12">
    <name type="scientific">Tenacibaculum todarodis</name>
    <dbReference type="NCBI Taxonomy" id="1850252"/>
    <lineage>
        <taxon>Bacteria</taxon>
        <taxon>Pseudomonadati</taxon>
        <taxon>Bacteroidota</taxon>
        <taxon>Flavobacteriia</taxon>
        <taxon>Flavobacteriales</taxon>
        <taxon>Flavobacteriaceae</taxon>
        <taxon>Tenacibaculum</taxon>
    </lineage>
</organism>
<feature type="transmembrane region" description="Helical" evidence="9">
    <location>
        <begin position="7"/>
        <end position="24"/>
    </location>
</feature>
<dbReference type="EMBL" id="CP018155">
    <property type="protein sequence ID" value="APG66067.1"/>
    <property type="molecule type" value="Genomic_DNA"/>
</dbReference>
<evidence type="ECO:0000256" key="5">
    <source>
        <dbReference type="ARBA" id="ARBA00022554"/>
    </source>
</evidence>
<comment type="subcellular location">
    <subcellularLocation>
        <location evidence="2">Vacuole membrane</location>
        <topology evidence="2">Multi-pass membrane protein</topology>
    </subcellularLocation>
</comment>
<keyword evidence="9" id="KW-0472">Membrane</keyword>
<comment type="function">
    <text evidence="1">May be involved in vacuolar sorting and osmoregulation.</text>
</comment>
<comment type="similarity">
    <text evidence="3">Belongs to the peptidase M28 family.</text>
</comment>
<proteinExistence type="inferred from homology"/>
<dbReference type="Proteomes" id="UP000181898">
    <property type="component" value="Chromosome"/>
</dbReference>
<dbReference type="Gene3D" id="3.40.630.10">
    <property type="entry name" value="Zn peptidases"/>
    <property type="match status" value="1"/>
</dbReference>
<evidence type="ECO:0000256" key="9">
    <source>
        <dbReference type="SAM" id="Phobius"/>
    </source>
</evidence>
<dbReference type="RefSeq" id="WP_072556589.1">
    <property type="nucleotide sequence ID" value="NZ_CP018155.1"/>
</dbReference>
<dbReference type="GO" id="GO:0006508">
    <property type="term" value="P:proteolysis"/>
    <property type="evidence" value="ECO:0007669"/>
    <property type="project" value="InterPro"/>
</dbReference>
<keyword evidence="7" id="KW-0325">Glycoprotein</keyword>
<evidence type="ECO:0000256" key="1">
    <source>
        <dbReference type="ARBA" id="ARBA00003273"/>
    </source>
</evidence>
<evidence type="ECO:0000313" key="11">
    <source>
        <dbReference type="EMBL" id="APG66067.1"/>
    </source>
</evidence>
<keyword evidence="12" id="KW-1185">Reference proteome</keyword>
<keyword evidence="9" id="KW-0812">Transmembrane</keyword>
<feature type="transmembrane region" description="Helical" evidence="9">
    <location>
        <begin position="404"/>
        <end position="422"/>
    </location>
</feature>